<accession>A0A4Z1IAX8</accession>
<dbReference type="OrthoDB" id="3542428at2759"/>
<evidence type="ECO:0000256" key="1">
    <source>
        <dbReference type="SAM" id="MobiDB-lite"/>
    </source>
</evidence>
<proteinExistence type="predicted"/>
<name>A0A4Z1IAX8_9HELO</name>
<dbReference type="Proteomes" id="UP000297527">
    <property type="component" value="Unassembled WGS sequence"/>
</dbReference>
<reference evidence="2 3" key="1">
    <citation type="submission" date="2017-12" db="EMBL/GenBank/DDBJ databases">
        <title>Comparative genomics of Botrytis spp.</title>
        <authorList>
            <person name="Valero-Jimenez C.A."/>
            <person name="Tapia P."/>
            <person name="Veloso J."/>
            <person name="Silva-Moreno E."/>
            <person name="Staats M."/>
            <person name="Valdes J.H."/>
            <person name="Van Kan J.A.L."/>
        </authorList>
    </citation>
    <scope>NUCLEOTIDE SEQUENCE [LARGE SCALE GENOMIC DNA]</scope>
    <source>
        <strain evidence="2 3">MUCL11595</strain>
    </source>
</reference>
<protein>
    <submittedName>
        <fullName evidence="2">Uncharacterized protein</fullName>
    </submittedName>
</protein>
<dbReference type="AlphaFoldDB" id="A0A4Z1IAX8"/>
<dbReference type="EMBL" id="PQXN01000051">
    <property type="protein sequence ID" value="TGO58769.1"/>
    <property type="molecule type" value="Genomic_DNA"/>
</dbReference>
<feature type="region of interest" description="Disordered" evidence="1">
    <location>
        <begin position="21"/>
        <end position="76"/>
    </location>
</feature>
<organism evidence="2 3">
    <name type="scientific">Botryotinia convoluta</name>
    <dbReference type="NCBI Taxonomy" id="54673"/>
    <lineage>
        <taxon>Eukaryota</taxon>
        <taxon>Fungi</taxon>
        <taxon>Dikarya</taxon>
        <taxon>Ascomycota</taxon>
        <taxon>Pezizomycotina</taxon>
        <taxon>Leotiomycetes</taxon>
        <taxon>Helotiales</taxon>
        <taxon>Sclerotiniaceae</taxon>
        <taxon>Botryotinia</taxon>
    </lineage>
</organism>
<keyword evidence="3" id="KW-1185">Reference proteome</keyword>
<feature type="compositionally biased region" description="Polar residues" evidence="1">
    <location>
        <begin position="22"/>
        <end position="75"/>
    </location>
</feature>
<sequence>MDAKLNITSISQISSAIVEASTVENNETTSTPQESSTITTTAMENEDQSATTSLQPPVPSTSTTMSNITPMTSAATLIPPPARLDSKLPLELRLPIYNSVLCMTVAGRLPPILPALHGTSDYSILQDQYRIINFVLSDATLPVFSTITNRGNKLNKILYLHIRSDNFTFLRLNENSRRTLIRHVCKLRNSFQKITFTAIQPTRTPHTTDSELFEANGNVDSILHQICDMVIASDQAPEFRLKFLGYNIGNLIDQRRLNGFVGIVSRRLAVPGRSWIPRRELVGDDGVVHDGMVWIWELV</sequence>
<evidence type="ECO:0000313" key="3">
    <source>
        <dbReference type="Proteomes" id="UP000297527"/>
    </source>
</evidence>
<gene>
    <name evidence="2" type="ORF">BCON_0051g00080</name>
</gene>
<evidence type="ECO:0000313" key="2">
    <source>
        <dbReference type="EMBL" id="TGO58769.1"/>
    </source>
</evidence>
<comment type="caution">
    <text evidence="2">The sequence shown here is derived from an EMBL/GenBank/DDBJ whole genome shotgun (WGS) entry which is preliminary data.</text>
</comment>